<reference evidence="1" key="1">
    <citation type="submission" date="2022-11" db="EMBL/GenBank/DDBJ databases">
        <title>Genome Sequence of Nemania bipapillata.</title>
        <authorList>
            <person name="Buettner E."/>
        </authorList>
    </citation>
    <scope>NUCLEOTIDE SEQUENCE</scope>
    <source>
        <strain evidence="1">CP14</strain>
    </source>
</reference>
<proteinExistence type="predicted"/>
<evidence type="ECO:0000313" key="1">
    <source>
        <dbReference type="EMBL" id="KAJ8119826.1"/>
    </source>
</evidence>
<gene>
    <name evidence="1" type="ORF">ONZ43_g3310</name>
</gene>
<evidence type="ECO:0000313" key="2">
    <source>
        <dbReference type="Proteomes" id="UP001153334"/>
    </source>
</evidence>
<comment type="caution">
    <text evidence="1">The sequence shown here is derived from an EMBL/GenBank/DDBJ whole genome shotgun (WGS) entry which is preliminary data.</text>
</comment>
<sequence>MGHETSLNHPAPNTANGFVTATTTTNTHPQMPSLSATAARGINRAPLTPKIAAAARPSQPQTPSLAAASITTTPLPRRTQQRPVSTATATAVAATAGSNYTPYDDPATAFSPHLNSNVTPRSGSRQNRVDSANSTPTGTPSHDRSDPWDSKPPFPFSSPLNQGDSSRRPLVTFSAVSPERNPPRRQDAANPRDSKFFHASDAKASRPASTSKMVSPKNPTFFYANGNGITAKSASPTTLSPPLSPGSNWSQENVSSKFMYANGTPELRPTPPPLVSHGSAPAIPTASKGAGVRSSAVLQRPASPSKLPLHSPNYRNSTGSQGVVAVSPPPPLLPSTPGLRRSGTATSRSSGHSRSGSLAKIEGISEPLKPVASPTTGLFPPVSLSPMNPPPLTLASIIQAAEEFAEPEDEIEDENENDTPLDDQSVLQSPSKSTASSVDPVTELITSARRERKVQDLQIRNTSLEAINRTLERQLRKQTAELRSYRRLSRSGHLSLASTTMSSRVPSGTMSELELVSSALSDLSEEGLSIEHSVTGQLEEESFSDTDSASSDVSPSVRAEHDAKHRHRDEERLKLDLSKHQQILVDSQKINQSIKRCLDWTEELIKDGRKALEYKVRVSDIQLGGRVLDPLDEEEDNPRLLPSDSPATLDLKAIEEVLETSTTWGVEAQDRDSGIELPRDG</sequence>
<protein>
    <submittedName>
        <fullName evidence="1">Uncharacterized protein</fullName>
    </submittedName>
</protein>
<organism evidence="1 2">
    <name type="scientific">Nemania bipapillata</name>
    <dbReference type="NCBI Taxonomy" id="110536"/>
    <lineage>
        <taxon>Eukaryota</taxon>
        <taxon>Fungi</taxon>
        <taxon>Dikarya</taxon>
        <taxon>Ascomycota</taxon>
        <taxon>Pezizomycotina</taxon>
        <taxon>Sordariomycetes</taxon>
        <taxon>Xylariomycetidae</taxon>
        <taxon>Xylariales</taxon>
        <taxon>Xylariaceae</taxon>
        <taxon>Nemania</taxon>
    </lineage>
</organism>
<accession>A0ACC2IX65</accession>
<name>A0ACC2IX65_9PEZI</name>
<keyword evidence="2" id="KW-1185">Reference proteome</keyword>
<dbReference type="EMBL" id="JAPESX010000761">
    <property type="protein sequence ID" value="KAJ8119826.1"/>
    <property type="molecule type" value="Genomic_DNA"/>
</dbReference>
<dbReference type="Proteomes" id="UP001153334">
    <property type="component" value="Unassembled WGS sequence"/>
</dbReference>